<sequence length="328" mass="37886">MAENQKPKKLLLKIPVYLSEMKEYDTGTLFDLKEQDIIDKLKRDINTYNEQNSNLCQFGKKGKSESVSVAEIQAEDIKFGEDHALLLRVSTERTNLCGGFLRHDNDKENPTHVDYADKLTISTNIVLLYPRIVFPKDRTTKGHWFLYVFIYEDPSKLNLDMNQLARNMLKTIFDAPIRNIKEDKFKEEIRTAQKLVRIEILLSNFEDGTDVALPPKLASYTYSAKNRKETTISLENVASSDAEDLITDNSFDGYAQRIFRIFATDKRKLTAKITERVKDAKVSLEQAFEDSFNFELEVEESDIVNHKLFETEVIKANIECLLKDLFSN</sequence>
<accession>A0A096CNS9</accession>
<dbReference type="EMBL" id="JRNR01000122">
    <property type="protein sequence ID" value="KGF46959.1"/>
    <property type="molecule type" value="Genomic_DNA"/>
</dbReference>
<proteinExistence type="predicted"/>
<reference evidence="1 2" key="1">
    <citation type="submission" date="2014-07" db="EMBL/GenBank/DDBJ databases">
        <authorList>
            <person name="McCorrison J."/>
            <person name="Sanka R."/>
            <person name="Torralba M."/>
            <person name="Gillis M."/>
            <person name="Haft D.H."/>
            <person name="Methe B."/>
            <person name="Sutton G."/>
            <person name="Nelson K.E."/>
        </authorList>
    </citation>
    <scope>NUCLEOTIDE SEQUENCE [LARGE SCALE GENOMIC DNA]</scope>
    <source>
        <strain evidence="1 2">DNF00882</strain>
    </source>
</reference>
<protein>
    <submittedName>
        <fullName evidence="1">Uncharacterized protein</fullName>
    </submittedName>
</protein>
<comment type="caution">
    <text evidence="1">The sequence shown here is derived from an EMBL/GenBank/DDBJ whole genome shotgun (WGS) entry which is preliminary data.</text>
</comment>
<dbReference type="RefSeq" id="WP_036884616.1">
    <property type="nucleotide sequence ID" value="NZ_JRNR01000122.1"/>
</dbReference>
<dbReference type="AlphaFoldDB" id="A0A096CNS9"/>
<evidence type="ECO:0000313" key="1">
    <source>
        <dbReference type="EMBL" id="KGF46959.1"/>
    </source>
</evidence>
<dbReference type="Proteomes" id="UP000029538">
    <property type="component" value="Unassembled WGS sequence"/>
</dbReference>
<gene>
    <name evidence="1" type="ORF">HMPREF0654_10625</name>
</gene>
<evidence type="ECO:0000313" key="2">
    <source>
        <dbReference type="Proteomes" id="UP000029538"/>
    </source>
</evidence>
<organism evidence="1 2">
    <name type="scientific">Prevotella disiens DNF00882</name>
    <dbReference type="NCBI Taxonomy" id="1401075"/>
    <lineage>
        <taxon>Bacteria</taxon>
        <taxon>Pseudomonadati</taxon>
        <taxon>Bacteroidota</taxon>
        <taxon>Bacteroidia</taxon>
        <taxon>Bacteroidales</taxon>
        <taxon>Prevotellaceae</taxon>
        <taxon>Prevotella</taxon>
    </lineage>
</organism>
<name>A0A096CNS9_9BACT</name>